<dbReference type="EMBL" id="JAACJJ010000002">
    <property type="protein sequence ID" value="KAF5329387.1"/>
    <property type="molecule type" value="Genomic_DNA"/>
</dbReference>
<keyword evidence="8" id="KW-0732">Signal</keyword>
<proteinExistence type="inferred from homology"/>
<evidence type="ECO:0000256" key="5">
    <source>
        <dbReference type="ARBA" id="ARBA00018400"/>
    </source>
</evidence>
<sequence>MIVILLIAAIVADLEAGRSYYLLLAMDSPWDESADETIHRDVEWSRISEDFTNVGYREGIVAGKEAASQEGFNVGFETIGVPIGREIGILRGVASVLLSVLQSTEIDADSTRIMEEAQDISTQLSRIRFSDVMPRDLEAEAHAREHLESEGEKLDEPEELAAKHDVEALEDMLANLGAANSSGKSLAERRPTVNDLQALRMRLEMMCGHLKLDLDFD</sequence>
<evidence type="ECO:0000256" key="3">
    <source>
        <dbReference type="ARBA" id="ARBA00007096"/>
    </source>
</evidence>
<gene>
    <name evidence="10" type="ORF">D9619_008954</name>
</gene>
<organism evidence="10 11">
    <name type="scientific">Psilocybe cf. subviscida</name>
    <dbReference type="NCBI Taxonomy" id="2480587"/>
    <lineage>
        <taxon>Eukaryota</taxon>
        <taxon>Fungi</taxon>
        <taxon>Dikarya</taxon>
        <taxon>Basidiomycota</taxon>
        <taxon>Agaricomycotina</taxon>
        <taxon>Agaricomycetes</taxon>
        <taxon>Agaricomycetidae</taxon>
        <taxon>Agaricales</taxon>
        <taxon>Agaricineae</taxon>
        <taxon>Strophariaceae</taxon>
        <taxon>Psilocybe</taxon>
    </lineage>
</organism>
<dbReference type="InterPro" id="IPR019191">
    <property type="entry name" value="Essential_protein_Yae1_N"/>
</dbReference>
<keyword evidence="6" id="KW-0963">Cytoplasm</keyword>
<evidence type="ECO:0000256" key="6">
    <source>
        <dbReference type="ARBA" id="ARBA00022490"/>
    </source>
</evidence>
<dbReference type="OrthoDB" id="20086at2759"/>
<evidence type="ECO:0000256" key="8">
    <source>
        <dbReference type="SAM" id="SignalP"/>
    </source>
</evidence>
<evidence type="ECO:0000313" key="11">
    <source>
        <dbReference type="Proteomes" id="UP000567179"/>
    </source>
</evidence>
<accession>A0A8H5BTQ0</accession>
<feature type="signal peptide" evidence="8">
    <location>
        <begin position="1"/>
        <end position="16"/>
    </location>
</feature>
<dbReference type="PANTHER" id="PTHR18829">
    <property type="entry name" value="PROTEIN YAE1 HOMOLOG"/>
    <property type="match status" value="1"/>
</dbReference>
<evidence type="ECO:0000256" key="1">
    <source>
        <dbReference type="ARBA" id="ARBA00004123"/>
    </source>
</evidence>
<dbReference type="GO" id="GO:0005634">
    <property type="term" value="C:nucleus"/>
    <property type="evidence" value="ECO:0007669"/>
    <property type="project" value="UniProtKB-SubCell"/>
</dbReference>
<evidence type="ECO:0000256" key="7">
    <source>
        <dbReference type="ARBA" id="ARBA00023242"/>
    </source>
</evidence>
<dbReference type="Proteomes" id="UP000567179">
    <property type="component" value="Unassembled WGS sequence"/>
</dbReference>
<keyword evidence="7" id="KW-0539">Nucleus</keyword>
<evidence type="ECO:0000256" key="2">
    <source>
        <dbReference type="ARBA" id="ARBA00004496"/>
    </source>
</evidence>
<name>A0A8H5BTQ0_9AGAR</name>
<dbReference type="Pfam" id="PF09811">
    <property type="entry name" value="Yae1_N"/>
    <property type="match status" value="1"/>
</dbReference>
<keyword evidence="11" id="KW-1185">Reference proteome</keyword>
<reference evidence="10 11" key="1">
    <citation type="journal article" date="2020" name="ISME J.">
        <title>Uncovering the hidden diversity of litter-decomposition mechanisms in mushroom-forming fungi.</title>
        <authorList>
            <person name="Floudas D."/>
            <person name="Bentzer J."/>
            <person name="Ahren D."/>
            <person name="Johansson T."/>
            <person name="Persson P."/>
            <person name="Tunlid A."/>
        </authorList>
    </citation>
    <scope>NUCLEOTIDE SEQUENCE [LARGE SCALE GENOMIC DNA]</scope>
    <source>
        <strain evidence="10 11">CBS 101986</strain>
    </source>
</reference>
<dbReference type="AlphaFoldDB" id="A0A8H5BTQ0"/>
<comment type="similarity">
    <text evidence="3">Belongs to the YAE1 family.</text>
</comment>
<dbReference type="PANTHER" id="PTHR18829:SF0">
    <property type="entry name" value="PROTEIN YAE1 HOMOLOG"/>
    <property type="match status" value="1"/>
</dbReference>
<comment type="caution">
    <text evidence="10">The sequence shown here is derived from an EMBL/GenBank/DDBJ whole genome shotgun (WGS) entry which is preliminary data.</text>
</comment>
<feature type="domain" description="Essential protein Yae1 N-terminal" evidence="9">
    <location>
        <begin position="55"/>
        <end position="94"/>
    </location>
</feature>
<evidence type="ECO:0000313" key="10">
    <source>
        <dbReference type="EMBL" id="KAF5329387.1"/>
    </source>
</evidence>
<evidence type="ECO:0000259" key="9">
    <source>
        <dbReference type="Pfam" id="PF09811"/>
    </source>
</evidence>
<protein>
    <recommendedName>
        <fullName evidence="5">Protein YAE1</fullName>
    </recommendedName>
    <alternativeName>
        <fullName evidence="4">Protein yae1</fullName>
    </alternativeName>
</protein>
<feature type="chain" id="PRO_5034946337" description="Protein YAE1" evidence="8">
    <location>
        <begin position="17"/>
        <end position="217"/>
    </location>
</feature>
<evidence type="ECO:0000256" key="4">
    <source>
        <dbReference type="ARBA" id="ARBA00017286"/>
    </source>
</evidence>
<comment type="subcellular location">
    <subcellularLocation>
        <location evidence="2">Cytoplasm</location>
    </subcellularLocation>
    <subcellularLocation>
        <location evidence="1">Nucleus</location>
    </subcellularLocation>
</comment>
<dbReference type="GO" id="GO:0005737">
    <property type="term" value="C:cytoplasm"/>
    <property type="evidence" value="ECO:0007669"/>
    <property type="project" value="UniProtKB-SubCell"/>
</dbReference>
<dbReference type="InterPro" id="IPR038881">
    <property type="entry name" value="Yae1-like"/>
</dbReference>